<dbReference type="GO" id="GO:0015772">
    <property type="term" value="P:oligosaccharide transport"/>
    <property type="evidence" value="ECO:0007669"/>
    <property type="project" value="TreeGrafter"/>
</dbReference>
<dbReference type="AlphaFoldDB" id="A0A7Z2T734"/>
<dbReference type="Pfam" id="PF06178">
    <property type="entry name" value="KdgM"/>
    <property type="match status" value="1"/>
</dbReference>
<proteinExistence type="predicted"/>
<sequence>MKKSNKRGKKFGKLLLAASIISTLASFSSSAAFLDYRQEYKHDSDAWASKIKLGTGIGNHFFGVESQQKGHIFDGWKANVSEFEYGYRHRINESWRVIPATLVTFTNSGVTYKPQVQVQYFFDTGIVTKLRYRHQFKDLVDQDNQQTSQITANLAYNHNAFQFELSGNYWKSLDDIDMFNNKDSNWDANFKLGYREKDWSLRPYVELGNVSVSSKSSDRQLRSRVGLTYSF</sequence>
<dbReference type="Gene3D" id="2.40.160.40">
    <property type="entry name" value="monomeric porin ompg"/>
    <property type="match status" value="1"/>
</dbReference>
<feature type="chain" id="PRO_5031017106" evidence="2">
    <location>
        <begin position="32"/>
        <end position="231"/>
    </location>
</feature>
<keyword evidence="1 2" id="KW-0732">Signal</keyword>
<dbReference type="GO" id="GO:0009279">
    <property type="term" value="C:cell outer membrane"/>
    <property type="evidence" value="ECO:0007669"/>
    <property type="project" value="TreeGrafter"/>
</dbReference>
<dbReference type="InterPro" id="IPR009331">
    <property type="entry name" value="Oligogalacturonate-sp_porin"/>
</dbReference>
<dbReference type="RefSeq" id="WP_164650390.1">
    <property type="nucleotide sequence ID" value="NZ_CP047476.1"/>
</dbReference>
<protein>
    <submittedName>
        <fullName evidence="3">Porin</fullName>
    </submittedName>
</protein>
<evidence type="ECO:0000313" key="4">
    <source>
        <dbReference type="Proteomes" id="UP000464262"/>
    </source>
</evidence>
<dbReference type="PANTHER" id="PTHR38105">
    <property type="entry name" value="OUTER MEMBRANE PROTEIN-RELATED-RELATED"/>
    <property type="match status" value="1"/>
</dbReference>
<organism evidence="3 4">
    <name type="scientific">Vibrio astriarenae</name>
    <dbReference type="NCBI Taxonomy" id="1481923"/>
    <lineage>
        <taxon>Bacteria</taxon>
        <taxon>Pseudomonadati</taxon>
        <taxon>Pseudomonadota</taxon>
        <taxon>Gammaproteobacteria</taxon>
        <taxon>Vibrionales</taxon>
        <taxon>Vibrionaceae</taxon>
        <taxon>Vibrio</taxon>
    </lineage>
</organism>
<accession>A0A7Z2T734</accession>
<dbReference type="GO" id="GO:0015288">
    <property type="term" value="F:porin activity"/>
    <property type="evidence" value="ECO:0007669"/>
    <property type="project" value="TreeGrafter"/>
</dbReference>
<evidence type="ECO:0000313" key="3">
    <source>
        <dbReference type="EMBL" id="QIA65490.1"/>
    </source>
</evidence>
<dbReference type="EMBL" id="CP047476">
    <property type="protein sequence ID" value="QIA65490.1"/>
    <property type="molecule type" value="Genomic_DNA"/>
</dbReference>
<dbReference type="Proteomes" id="UP000464262">
    <property type="component" value="Chromosome 2"/>
</dbReference>
<dbReference type="InterPro" id="IPR053713">
    <property type="entry name" value="Bact_OM_Channel_sf"/>
</dbReference>
<evidence type="ECO:0000256" key="1">
    <source>
        <dbReference type="ARBA" id="ARBA00022729"/>
    </source>
</evidence>
<dbReference type="PANTHER" id="PTHR38105:SF5">
    <property type="entry name" value="OUTER MEMBRANE PROTEIN"/>
    <property type="match status" value="1"/>
</dbReference>
<name>A0A7Z2T734_9VIBR</name>
<dbReference type="KEGG" id="vas:GT360_18300"/>
<feature type="signal peptide" evidence="2">
    <location>
        <begin position="1"/>
        <end position="31"/>
    </location>
</feature>
<keyword evidence="4" id="KW-1185">Reference proteome</keyword>
<evidence type="ECO:0000256" key="2">
    <source>
        <dbReference type="SAM" id="SignalP"/>
    </source>
</evidence>
<gene>
    <name evidence="3" type="ORF">GT360_18300</name>
</gene>
<reference evidence="3 4" key="1">
    <citation type="submission" date="2020-01" db="EMBL/GenBank/DDBJ databases">
        <title>Whole genome and functional gene identification of agarase of Vibrio HN897.</title>
        <authorList>
            <person name="Liu Y."/>
            <person name="Zhao Z."/>
        </authorList>
    </citation>
    <scope>NUCLEOTIDE SEQUENCE [LARGE SCALE GENOMIC DNA]</scope>
    <source>
        <strain evidence="3 4">HN897</strain>
    </source>
</reference>